<sequence>MKYLIKPFLYFVTILLTIVLGVVIFQNNRALMSENAAKAMVAERYTGEIKDFYVTANKQYFKVTIEDKKKRFQFKIDRYNEKISNLKVLKRFETRDEKQNNKSLIKKEKASEEKNNIKKEKASKTQYTKEVKSKQTYIEESSTETPSQHVQQSSEIPENIQNTSRQPMYTQEAPNHQQQSNIQVQKSPYYYYSDDDDDSDYEDEFNDDLDD</sequence>
<keyword evidence="4" id="KW-1185">Reference proteome</keyword>
<feature type="transmembrane region" description="Helical" evidence="2">
    <location>
        <begin position="7"/>
        <end position="25"/>
    </location>
</feature>
<gene>
    <name evidence="3" type="ORF">BFS35_007230</name>
</gene>
<feature type="compositionally biased region" description="Basic and acidic residues" evidence="1">
    <location>
        <begin position="99"/>
        <end position="133"/>
    </location>
</feature>
<reference evidence="3 4" key="1">
    <citation type="journal article" date="2018" name="Front. Microbiol.">
        <title>Description and Comparative Genomics of Macrococcus caseolyticus subsp. hominis subsp. nov., Macrococcus goetzii sp. nov., Macrococcus epidermidis sp. nov., and Macrococcus bohemicus sp. nov., Novel Macrococci From Human Clinical Material With Virulence Potential and Suspected Uptake of Foreign DNA by Natural Transformation.</title>
        <authorList>
            <person name="Maslanova I."/>
            <person name="Wertheimer Z."/>
            <person name="Sedlacek I."/>
            <person name="Svec P."/>
            <person name="Indrakova A."/>
            <person name="Kovarovic V."/>
            <person name="Schumann P."/>
            <person name="Sproer C."/>
            <person name="Kralova S."/>
            <person name="Sedo O."/>
            <person name="Kristofova L."/>
            <person name="Vrbovska V."/>
            <person name="Fuzik T."/>
            <person name="Petras P."/>
            <person name="Zdrahal Z."/>
            <person name="Ruzickova V."/>
            <person name="Doskar J."/>
            <person name="Pantucek R."/>
        </authorList>
    </citation>
    <scope>NUCLEOTIDE SEQUENCE [LARGE SCALE GENOMIC DNA]</scope>
    <source>
        <strain evidence="3 4">CCM 4927</strain>
    </source>
</reference>
<proteinExistence type="predicted"/>
<organism evidence="3 4">
    <name type="scientific">Macrococcoides goetzii</name>
    <dbReference type="NCBI Taxonomy" id="1891097"/>
    <lineage>
        <taxon>Bacteria</taxon>
        <taxon>Bacillati</taxon>
        <taxon>Bacillota</taxon>
        <taxon>Bacilli</taxon>
        <taxon>Bacillales</taxon>
        <taxon>Staphylococcaceae</taxon>
        <taxon>Macrococcoides</taxon>
    </lineage>
</organism>
<accession>A0A395GBI5</accession>
<name>A0A395GBI5_9STAP</name>
<dbReference type="Proteomes" id="UP000229523">
    <property type="component" value="Unassembled WGS sequence"/>
</dbReference>
<protein>
    <submittedName>
        <fullName evidence="3">Uncharacterized protein</fullName>
    </submittedName>
</protein>
<evidence type="ECO:0000313" key="3">
    <source>
        <dbReference type="EMBL" id="RAI81354.1"/>
    </source>
</evidence>
<keyword evidence="2" id="KW-0472">Membrane</keyword>
<comment type="caution">
    <text evidence="3">The sequence shown here is derived from an EMBL/GenBank/DDBJ whole genome shotgun (WGS) entry which is preliminary data.</text>
</comment>
<feature type="region of interest" description="Disordered" evidence="1">
    <location>
        <begin position="99"/>
        <end position="211"/>
    </location>
</feature>
<evidence type="ECO:0000313" key="4">
    <source>
        <dbReference type="Proteomes" id="UP000229523"/>
    </source>
</evidence>
<dbReference type="EMBL" id="MJBI02000002">
    <property type="protein sequence ID" value="RAI81354.1"/>
    <property type="molecule type" value="Genomic_DNA"/>
</dbReference>
<dbReference type="RefSeq" id="WP_099578939.1">
    <property type="nucleotide sequence ID" value="NZ_MJBI02000002.1"/>
</dbReference>
<keyword evidence="2" id="KW-0812">Transmembrane</keyword>
<evidence type="ECO:0000256" key="1">
    <source>
        <dbReference type="SAM" id="MobiDB-lite"/>
    </source>
</evidence>
<feature type="compositionally biased region" description="Polar residues" evidence="1">
    <location>
        <begin position="134"/>
        <end position="186"/>
    </location>
</feature>
<feature type="compositionally biased region" description="Acidic residues" evidence="1">
    <location>
        <begin position="193"/>
        <end position="211"/>
    </location>
</feature>
<dbReference type="AlphaFoldDB" id="A0A395GBI5"/>
<keyword evidence="2" id="KW-1133">Transmembrane helix</keyword>
<evidence type="ECO:0000256" key="2">
    <source>
        <dbReference type="SAM" id="Phobius"/>
    </source>
</evidence>